<reference evidence="2 3" key="1">
    <citation type="submission" date="2024-09" db="EMBL/GenBank/DDBJ databases">
        <title>Chromosome-scale assembly of Riccia sorocarpa.</title>
        <authorList>
            <person name="Paukszto L."/>
        </authorList>
    </citation>
    <scope>NUCLEOTIDE SEQUENCE [LARGE SCALE GENOMIC DNA]</scope>
    <source>
        <strain evidence="2">LP-2024</strain>
        <tissue evidence="2">Aerial parts of the thallus</tissue>
    </source>
</reference>
<dbReference type="InterPro" id="IPR000477">
    <property type="entry name" value="RT_dom"/>
</dbReference>
<gene>
    <name evidence="2" type="ORF">R1sor_012178</name>
</gene>
<dbReference type="Proteomes" id="UP001633002">
    <property type="component" value="Unassembled WGS sequence"/>
</dbReference>
<dbReference type="EMBL" id="JBJQOH010000002">
    <property type="protein sequence ID" value="KAL3698102.1"/>
    <property type="molecule type" value="Genomic_DNA"/>
</dbReference>
<dbReference type="AlphaFoldDB" id="A0ABD3I328"/>
<keyword evidence="3" id="KW-1185">Reference proteome</keyword>
<dbReference type="PANTHER" id="PTHR33116:SF75">
    <property type="entry name" value="RIBONUCLEASE H PROTEIN"/>
    <property type="match status" value="1"/>
</dbReference>
<proteinExistence type="predicted"/>
<evidence type="ECO:0000313" key="3">
    <source>
        <dbReference type="Proteomes" id="UP001633002"/>
    </source>
</evidence>
<evidence type="ECO:0000259" key="1">
    <source>
        <dbReference type="Pfam" id="PF00078"/>
    </source>
</evidence>
<dbReference type="Pfam" id="PF00078">
    <property type="entry name" value="RVT_1"/>
    <property type="match status" value="1"/>
</dbReference>
<protein>
    <recommendedName>
        <fullName evidence="1">Reverse transcriptase domain-containing protein</fullName>
    </recommendedName>
</protein>
<dbReference type="PANTHER" id="PTHR33116">
    <property type="entry name" value="REVERSE TRANSCRIPTASE ZINC-BINDING DOMAIN-CONTAINING PROTEIN-RELATED-RELATED"/>
    <property type="match status" value="1"/>
</dbReference>
<feature type="domain" description="Reverse transcriptase" evidence="1">
    <location>
        <begin position="261"/>
        <end position="389"/>
    </location>
</feature>
<accession>A0ABD3I328</accession>
<name>A0ABD3I328_9MARC</name>
<evidence type="ECO:0000313" key="2">
    <source>
        <dbReference type="EMBL" id="KAL3698102.1"/>
    </source>
</evidence>
<organism evidence="2 3">
    <name type="scientific">Riccia sorocarpa</name>
    <dbReference type="NCBI Taxonomy" id="122646"/>
    <lineage>
        <taxon>Eukaryota</taxon>
        <taxon>Viridiplantae</taxon>
        <taxon>Streptophyta</taxon>
        <taxon>Embryophyta</taxon>
        <taxon>Marchantiophyta</taxon>
        <taxon>Marchantiopsida</taxon>
        <taxon>Marchantiidae</taxon>
        <taxon>Marchantiales</taxon>
        <taxon>Ricciaceae</taxon>
        <taxon>Riccia</taxon>
    </lineage>
</organism>
<comment type="caution">
    <text evidence="2">The sequence shown here is derived from an EMBL/GenBank/DDBJ whole genome shotgun (WGS) entry which is preliminary data.</text>
</comment>
<sequence>MQTWQKQIQIIADRQKARDRELRLLPDLEKQLAMLHDSSDLSTASALEIQNLTVQVQRLRELQQHKWRLWSRMRYLKHGDAPASYFLRRFKRRQAKNNVRGLRLESGEVIEDPQSVVDAFADSYPSLYTNPSLSDQNMKDMATLLTTLQSKVSPAEQAMLDSCPSLLELTETVHLLPNNKAPGLDSFTAESLKIIWPFYQDSCLQFINFFWDYKTLPTQFLQGAITLIPKQVGCGCKFTQLVQGLMVGAQAVVYAQGYVSTSFVLDSGVRQGCPLAPLLFVLASIPLINLFNQAIEHRKLRPLLTAQGSPMIINLYADDVSLFLLWDESAFQYSKTLLDTFCSGSNSLVNARKTQVLPIGELVHLPRWTETLDWKLLSRRDVIKYLGYPFSPDAPRAQLWRHVFSSITARMHSWDENLISFEGRVVLLRVILATVPNYVLAFLPISKEADKQLRQIFSNFLWGFGDEGRPKTHLLSWAIVTQSKQLGGLGICTPKHLQTAFYAKLILLFITNQVEPTLELGLDAKAVGSMVADCVFRPGSFPKIGSGCGGWHFNVSTPANTRCARDTLRLSAQLETLILRR</sequence>